<evidence type="ECO:0000256" key="4">
    <source>
        <dbReference type="ARBA" id="ARBA00021735"/>
    </source>
</evidence>
<dbReference type="OrthoDB" id="15077at2"/>
<dbReference type="Pfam" id="PF01329">
    <property type="entry name" value="Pterin_4a"/>
    <property type="match status" value="1"/>
</dbReference>
<dbReference type="CDD" id="cd00488">
    <property type="entry name" value="PCD_DCoH"/>
    <property type="match status" value="1"/>
</dbReference>
<comment type="catalytic activity">
    <reaction evidence="1">
        <text>(4aS,6R)-4a-hydroxy-L-erythro-5,6,7,8-tetrahydrobiopterin = (6R)-L-erythro-6,7-dihydrobiopterin + H2O</text>
        <dbReference type="Rhea" id="RHEA:11920"/>
        <dbReference type="ChEBI" id="CHEBI:15377"/>
        <dbReference type="ChEBI" id="CHEBI:15642"/>
        <dbReference type="ChEBI" id="CHEBI:43120"/>
        <dbReference type="EC" id="4.2.1.96"/>
    </reaction>
</comment>
<dbReference type="RefSeq" id="WP_091029988.1">
    <property type="nucleotide sequence ID" value="NZ_FNAD01000002.1"/>
</dbReference>
<dbReference type="Proteomes" id="UP000198949">
    <property type="component" value="Unassembled WGS sequence"/>
</dbReference>
<dbReference type="STRING" id="58114.SAMN05216270_102447"/>
<dbReference type="GO" id="GO:0006729">
    <property type="term" value="P:tetrahydrobiopterin biosynthetic process"/>
    <property type="evidence" value="ECO:0007669"/>
    <property type="project" value="InterPro"/>
</dbReference>
<dbReference type="PANTHER" id="PTHR12599">
    <property type="entry name" value="PTERIN-4-ALPHA-CARBINOLAMINE DEHYDRATASE"/>
    <property type="match status" value="1"/>
</dbReference>
<reference evidence="7" key="1">
    <citation type="submission" date="2016-10" db="EMBL/GenBank/DDBJ databases">
        <authorList>
            <person name="Varghese N."/>
            <person name="Submissions S."/>
        </authorList>
    </citation>
    <scope>NUCLEOTIDE SEQUENCE [LARGE SCALE GENOMIC DNA]</scope>
    <source>
        <strain evidence="7">CGMCC 4.3516</strain>
    </source>
</reference>
<keyword evidence="7" id="KW-1185">Reference proteome</keyword>
<evidence type="ECO:0000256" key="1">
    <source>
        <dbReference type="ARBA" id="ARBA00001554"/>
    </source>
</evidence>
<dbReference type="AlphaFoldDB" id="A0A1G6T483"/>
<evidence type="ECO:0000256" key="3">
    <source>
        <dbReference type="ARBA" id="ARBA00013252"/>
    </source>
</evidence>
<organism evidence="6 7">
    <name type="scientific">Glycomyces harbinensis</name>
    <dbReference type="NCBI Taxonomy" id="58114"/>
    <lineage>
        <taxon>Bacteria</taxon>
        <taxon>Bacillati</taxon>
        <taxon>Actinomycetota</taxon>
        <taxon>Actinomycetes</taxon>
        <taxon>Glycomycetales</taxon>
        <taxon>Glycomycetaceae</taxon>
        <taxon>Glycomyces</taxon>
    </lineage>
</organism>
<protein>
    <recommendedName>
        <fullName evidence="4">Putative pterin-4-alpha-carbinolamine dehydratase</fullName>
        <ecNumber evidence="3">4.2.1.96</ecNumber>
    </recommendedName>
</protein>
<accession>A0A1G6T483</accession>
<dbReference type="PANTHER" id="PTHR12599:SF0">
    <property type="entry name" value="PTERIN-4-ALPHA-CARBINOLAMINE DEHYDRATASE"/>
    <property type="match status" value="1"/>
</dbReference>
<dbReference type="GO" id="GO:0008124">
    <property type="term" value="F:4-alpha-hydroxytetrahydrobiopterin dehydratase activity"/>
    <property type="evidence" value="ECO:0007669"/>
    <property type="project" value="UniProtKB-EC"/>
</dbReference>
<evidence type="ECO:0000256" key="5">
    <source>
        <dbReference type="ARBA" id="ARBA00023239"/>
    </source>
</evidence>
<gene>
    <name evidence="6" type="ORF">SAMN05216270_102447</name>
</gene>
<dbReference type="EMBL" id="FNAD01000002">
    <property type="protein sequence ID" value="SDD23277.1"/>
    <property type="molecule type" value="Genomic_DNA"/>
</dbReference>
<sequence>MSDQPLTEAEIELALSELPGWSHVDDRLERTWSFGGHLQALAAATAIGLLNEQRNHHSDLAVNYDKLTVATTTHSAGHKVSAKDIDLATAVSLLLD</sequence>
<evidence type="ECO:0000313" key="6">
    <source>
        <dbReference type="EMBL" id="SDD23277.1"/>
    </source>
</evidence>
<evidence type="ECO:0000256" key="2">
    <source>
        <dbReference type="ARBA" id="ARBA00006472"/>
    </source>
</evidence>
<comment type="similarity">
    <text evidence="2">Belongs to the pterin-4-alpha-carbinolamine dehydratase family.</text>
</comment>
<dbReference type="Gene3D" id="3.30.1360.20">
    <property type="entry name" value="Transcriptional coactivator/pterin dehydratase"/>
    <property type="match status" value="1"/>
</dbReference>
<dbReference type="InterPro" id="IPR001533">
    <property type="entry name" value="Pterin_deHydtase"/>
</dbReference>
<keyword evidence="5" id="KW-0456">Lyase</keyword>
<dbReference type="InterPro" id="IPR036428">
    <property type="entry name" value="PCD_sf"/>
</dbReference>
<name>A0A1G6T483_9ACTN</name>
<dbReference type="NCBIfam" id="NF002017">
    <property type="entry name" value="PRK00823.1-2"/>
    <property type="match status" value="1"/>
</dbReference>
<proteinExistence type="inferred from homology"/>
<evidence type="ECO:0000313" key="7">
    <source>
        <dbReference type="Proteomes" id="UP000198949"/>
    </source>
</evidence>
<dbReference type="EC" id="4.2.1.96" evidence="3"/>
<dbReference type="SUPFAM" id="SSF55248">
    <property type="entry name" value="PCD-like"/>
    <property type="match status" value="1"/>
</dbReference>